<proteinExistence type="predicted"/>
<accession>A0A9N9X8Q2</accession>
<gene>
    <name evidence="2" type="ORF">DIABBA_LOCUS443</name>
</gene>
<dbReference type="AlphaFoldDB" id="A0A9N9X8Q2"/>
<evidence type="ECO:0000313" key="3">
    <source>
        <dbReference type="Proteomes" id="UP001153709"/>
    </source>
</evidence>
<protein>
    <submittedName>
        <fullName evidence="2">Uncharacterized protein</fullName>
    </submittedName>
</protein>
<dbReference type="EMBL" id="OU898276">
    <property type="protein sequence ID" value="CAG9826314.1"/>
    <property type="molecule type" value="Genomic_DNA"/>
</dbReference>
<evidence type="ECO:0000313" key="2">
    <source>
        <dbReference type="EMBL" id="CAG9826314.1"/>
    </source>
</evidence>
<reference evidence="2" key="1">
    <citation type="submission" date="2022-01" db="EMBL/GenBank/DDBJ databases">
        <authorList>
            <person name="King R."/>
        </authorList>
    </citation>
    <scope>NUCLEOTIDE SEQUENCE</scope>
</reference>
<dbReference type="OrthoDB" id="6713042at2759"/>
<organism evidence="2 3">
    <name type="scientific">Diabrotica balteata</name>
    <name type="common">Banded cucumber beetle</name>
    <dbReference type="NCBI Taxonomy" id="107213"/>
    <lineage>
        <taxon>Eukaryota</taxon>
        <taxon>Metazoa</taxon>
        <taxon>Ecdysozoa</taxon>
        <taxon>Arthropoda</taxon>
        <taxon>Hexapoda</taxon>
        <taxon>Insecta</taxon>
        <taxon>Pterygota</taxon>
        <taxon>Neoptera</taxon>
        <taxon>Endopterygota</taxon>
        <taxon>Coleoptera</taxon>
        <taxon>Polyphaga</taxon>
        <taxon>Cucujiformia</taxon>
        <taxon>Chrysomeloidea</taxon>
        <taxon>Chrysomelidae</taxon>
        <taxon>Galerucinae</taxon>
        <taxon>Diabroticina</taxon>
        <taxon>Diabroticites</taxon>
        <taxon>Diabrotica</taxon>
    </lineage>
</organism>
<dbReference type="Proteomes" id="UP001153709">
    <property type="component" value="Chromosome 1"/>
</dbReference>
<keyword evidence="1" id="KW-0732">Signal</keyword>
<feature type="chain" id="PRO_5040200852" evidence="1">
    <location>
        <begin position="24"/>
        <end position="97"/>
    </location>
</feature>
<sequence>MTSSTVFLFILLSMVYLFVETAARQDCGPHYCLTRKHNCDIALCTDDYVEMDYPELCRCCPQCYKIKGDGESCGEENFAVCGPNLKCVRGVCIKNKI</sequence>
<keyword evidence="3" id="KW-1185">Reference proteome</keyword>
<evidence type="ECO:0000256" key="1">
    <source>
        <dbReference type="SAM" id="SignalP"/>
    </source>
</evidence>
<feature type="signal peptide" evidence="1">
    <location>
        <begin position="1"/>
        <end position="23"/>
    </location>
</feature>
<name>A0A9N9X8Q2_DIABA</name>